<evidence type="ECO:0000313" key="2">
    <source>
        <dbReference type="EMBL" id="RZO19501.1"/>
    </source>
</evidence>
<dbReference type="SMART" id="SM00450">
    <property type="entry name" value="RHOD"/>
    <property type="match status" value="1"/>
</dbReference>
<comment type="caution">
    <text evidence="2">The sequence shown here is derived from an EMBL/GenBank/DDBJ whole genome shotgun (WGS) entry which is preliminary data.</text>
</comment>
<reference evidence="2 3" key="1">
    <citation type="submission" date="2019-02" db="EMBL/GenBank/DDBJ databases">
        <title>Prokaryotic population dynamics and viral predation in marine succession experiment using metagenomics: the confinement effect.</title>
        <authorList>
            <person name="Haro-Moreno J.M."/>
            <person name="Rodriguez-Valera F."/>
            <person name="Lopez-Perez M."/>
        </authorList>
    </citation>
    <scope>NUCLEOTIDE SEQUENCE [LARGE SCALE GENOMIC DNA]</scope>
    <source>
        <strain evidence="2">MED-G163</strain>
    </source>
</reference>
<dbReference type="InterPro" id="IPR001763">
    <property type="entry name" value="Rhodanese-like_dom"/>
</dbReference>
<evidence type="ECO:0000259" key="1">
    <source>
        <dbReference type="PROSITE" id="PS50206"/>
    </source>
</evidence>
<proteinExistence type="predicted"/>
<organism evidence="2 3">
    <name type="scientific">SAR86 cluster bacterium</name>
    <dbReference type="NCBI Taxonomy" id="2030880"/>
    <lineage>
        <taxon>Bacteria</taxon>
        <taxon>Pseudomonadati</taxon>
        <taxon>Pseudomonadota</taxon>
        <taxon>Gammaproteobacteria</taxon>
        <taxon>SAR86 cluster</taxon>
    </lineage>
</organism>
<dbReference type="PROSITE" id="PS50206">
    <property type="entry name" value="RHODANESE_3"/>
    <property type="match status" value="1"/>
</dbReference>
<dbReference type="Proteomes" id="UP000315782">
    <property type="component" value="Unassembled WGS sequence"/>
</dbReference>
<dbReference type="InterPro" id="IPR050229">
    <property type="entry name" value="GlpE_sulfurtransferase"/>
</dbReference>
<dbReference type="PANTHER" id="PTHR43031:SF1">
    <property type="entry name" value="PYRIDINE NUCLEOTIDE-DISULPHIDE OXIDOREDUCTASE"/>
    <property type="match status" value="1"/>
</dbReference>
<dbReference type="InterPro" id="IPR036873">
    <property type="entry name" value="Rhodanese-like_dom_sf"/>
</dbReference>
<name>A0A520ME88_9GAMM</name>
<accession>A0A520ME88</accession>
<dbReference type="EMBL" id="SHBI01000035">
    <property type="protein sequence ID" value="RZO19501.1"/>
    <property type="molecule type" value="Genomic_DNA"/>
</dbReference>
<evidence type="ECO:0000313" key="3">
    <source>
        <dbReference type="Proteomes" id="UP000315782"/>
    </source>
</evidence>
<dbReference type="PANTHER" id="PTHR43031">
    <property type="entry name" value="FAD-DEPENDENT OXIDOREDUCTASE"/>
    <property type="match status" value="1"/>
</dbReference>
<dbReference type="CDD" id="cd00158">
    <property type="entry name" value="RHOD"/>
    <property type="match status" value="1"/>
</dbReference>
<feature type="domain" description="Rhodanese" evidence="1">
    <location>
        <begin position="21"/>
        <end position="108"/>
    </location>
</feature>
<dbReference type="SUPFAM" id="SSF52821">
    <property type="entry name" value="Rhodanese/Cell cycle control phosphatase"/>
    <property type="match status" value="1"/>
</dbReference>
<protein>
    <submittedName>
        <fullName evidence="2">Rhodanese-like domain-containing protein</fullName>
    </submittedName>
</protein>
<gene>
    <name evidence="2" type="ORF">EVA96_03700</name>
</gene>
<dbReference type="Pfam" id="PF00581">
    <property type="entry name" value="Rhodanese"/>
    <property type="match status" value="1"/>
</dbReference>
<sequence>MIGLKRKFKYIIFLFLAFPLFAQNEIIIDVRTIEEWNTGHLDGAIHIEWQDITSISDTVAKDKKIYLYCRSGNRSGKATKILNEAGYSQAINAGSITKAKELLNRDIIYN</sequence>
<dbReference type="AlphaFoldDB" id="A0A520ME88"/>
<dbReference type="Gene3D" id="3.40.250.10">
    <property type="entry name" value="Rhodanese-like domain"/>
    <property type="match status" value="1"/>
</dbReference>